<reference evidence="1" key="1">
    <citation type="submission" date="2021-01" db="UniProtKB">
        <authorList>
            <consortium name="EnsemblMetazoa"/>
        </authorList>
    </citation>
    <scope>IDENTIFICATION</scope>
</reference>
<protein>
    <submittedName>
        <fullName evidence="1">Uncharacterized protein</fullName>
    </submittedName>
</protein>
<dbReference type="Proteomes" id="UP000594262">
    <property type="component" value="Unplaced"/>
</dbReference>
<dbReference type="EnsemblMetazoa" id="CLYHEMT025912.2">
    <property type="protein sequence ID" value="CLYHEMP025912.2"/>
    <property type="gene ID" value="CLYHEMG025912"/>
</dbReference>
<evidence type="ECO:0000313" key="1">
    <source>
        <dbReference type="EnsemblMetazoa" id="CLYHEMP025912.2"/>
    </source>
</evidence>
<organism evidence="1 2">
    <name type="scientific">Clytia hemisphaerica</name>
    <dbReference type="NCBI Taxonomy" id="252671"/>
    <lineage>
        <taxon>Eukaryota</taxon>
        <taxon>Metazoa</taxon>
        <taxon>Cnidaria</taxon>
        <taxon>Hydrozoa</taxon>
        <taxon>Hydroidolina</taxon>
        <taxon>Leptothecata</taxon>
        <taxon>Obeliida</taxon>
        <taxon>Clytiidae</taxon>
        <taxon>Clytia</taxon>
    </lineage>
</organism>
<proteinExistence type="predicted"/>
<dbReference type="AlphaFoldDB" id="A0A7M5XNX6"/>
<name>A0A7M5XNX6_9CNID</name>
<evidence type="ECO:0000313" key="2">
    <source>
        <dbReference type="Proteomes" id="UP000594262"/>
    </source>
</evidence>
<sequence>MSSFRSISPSIKGEEWSGELYFDPDASDKSENRTGHYITHDSLRTKLKQLVGGDEKINYVYIYKTPLFKKQLTHAILYHAYVVMETDTHFWSLEKNSKELILQRSETLEHVRDYCQGKKRNLLVSQSEPILWKYKEKRTSLLQLFGYLWWKDDLNRAYNWLASNCQKFATRIFDYFSEPNDTISTAGSLQRRPFYSCMLMPFWW</sequence>
<accession>A0A7M5XNX6</accession>
<keyword evidence="2" id="KW-1185">Reference proteome</keyword>
<dbReference type="OrthoDB" id="6288734at2759"/>